<gene>
    <name evidence="2" type="ORF">Q766_04240</name>
</gene>
<feature type="chain" id="PRO_5002003555" description="TonB C-terminal domain-containing protein" evidence="1">
    <location>
        <begin position="19"/>
        <end position="266"/>
    </location>
</feature>
<dbReference type="eggNOG" id="COG0810">
    <property type="taxonomic scope" value="Bacteria"/>
</dbReference>
<feature type="signal peptide" evidence="1">
    <location>
        <begin position="1"/>
        <end position="18"/>
    </location>
</feature>
<evidence type="ECO:0000313" key="3">
    <source>
        <dbReference type="Proteomes" id="UP000030111"/>
    </source>
</evidence>
<protein>
    <recommendedName>
        <fullName evidence="4">TonB C-terminal domain-containing protein</fullName>
    </recommendedName>
</protein>
<comment type="caution">
    <text evidence="2">The sequence shown here is derived from an EMBL/GenBank/DDBJ whole genome shotgun (WGS) entry which is preliminary data.</text>
</comment>
<proteinExistence type="predicted"/>
<name>A0A0A2MRT8_9FLAO</name>
<reference evidence="2 3" key="1">
    <citation type="submission" date="2013-09" db="EMBL/GenBank/DDBJ databases">
        <authorList>
            <person name="Zeng Z."/>
            <person name="Chen C."/>
        </authorList>
    </citation>
    <scope>NUCLEOTIDE SEQUENCE [LARGE SCALE GENOMIC DNA]</scope>
    <source>
        <strain evidence="2 3">WB 4.1-42</strain>
    </source>
</reference>
<sequence>MKFTLLLLCLCVQLSAFAQNKLPNNIFAECATNETPYQCTNNALENAVLDLIDEDVISTLLETSKPYFSVSAVFILDANGVVIKEHTQIKTPSYLLTKRIQNYIDNLPAFTQKDSPVEKRRNAFFINVTLLRDTISKNYYVADNLDLKERNIKPDYIKPDEESIYPGCEKSDHTDGVSCSTEKMYNLIMKNYRMPEVDGPLQFRMIVNFYIDTTGKVQVENIEGGEEKFHKGILTAMTKLPRLTPTRIKGIPITIAYKLPITINVK</sequence>
<accession>A0A0A2MRT8</accession>
<evidence type="ECO:0000313" key="2">
    <source>
        <dbReference type="EMBL" id="KGO94148.1"/>
    </source>
</evidence>
<dbReference type="AlphaFoldDB" id="A0A0A2MRT8"/>
<evidence type="ECO:0000256" key="1">
    <source>
        <dbReference type="SAM" id="SignalP"/>
    </source>
</evidence>
<keyword evidence="1" id="KW-0732">Signal</keyword>
<dbReference type="OrthoDB" id="1095452at2"/>
<dbReference type="RefSeq" id="WP_026990569.1">
    <property type="nucleotide sequence ID" value="NZ_AUGP01000017.1"/>
</dbReference>
<keyword evidence="3" id="KW-1185">Reference proteome</keyword>
<dbReference type="EMBL" id="JRLY01000002">
    <property type="protein sequence ID" value="KGO94148.1"/>
    <property type="molecule type" value="Genomic_DNA"/>
</dbReference>
<organism evidence="2 3">
    <name type="scientific">Flavobacterium subsaxonicum WB 4.1-42 = DSM 21790</name>
    <dbReference type="NCBI Taxonomy" id="1121898"/>
    <lineage>
        <taxon>Bacteria</taxon>
        <taxon>Pseudomonadati</taxon>
        <taxon>Bacteroidota</taxon>
        <taxon>Flavobacteriia</taxon>
        <taxon>Flavobacteriales</taxon>
        <taxon>Flavobacteriaceae</taxon>
        <taxon>Flavobacterium</taxon>
    </lineage>
</organism>
<dbReference type="Proteomes" id="UP000030111">
    <property type="component" value="Unassembled WGS sequence"/>
</dbReference>
<dbReference type="STRING" id="1121898.GCA_000422725_01710"/>
<evidence type="ECO:0008006" key="4">
    <source>
        <dbReference type="Google" id="ProtNLM"/>
    </source>
</evidence>